<dbReference type="STRING" id="146817.SAMN04488502_101616"/>
<evidence type="ECO:0000313" key="7">
    <source>
        <dbReference type="EMBL" id="SDL70739.1"/>
    </source>
</evidence>
<organism evidence="7 8">
    <name type="scientific">Dendrosporobacter quercicolus</name>
    <dbReference type="NCBI Taxonomy" id="146817"/>
    <lineage>
        <taxon>Bacteria</taxon>
        <taxon>Bacillati</taxon>
        <taxon>Bacillota</taxon>
        <taxon>Negativicutes</taxon>
        <taxon>Selenomonadales</taxon>
        <taxon>Sporomusaceae</taxon>
        <taxon>Dendrosporobacter</taxon>
    </lineage>
</organism>
<protein>
    <submittedName>
        <fullName evidence="7">Amino acid/amide ABC transporter substrate-binding protein, HAAT family</fullName>
    </submittedName>
</protein>
<evidence type="ECO:0000256" key="5">
    <source>
        <dbReference type="SAM" id="SignalP"/>
    </source>
</evidence>
<dbReference type="PANTHER" id="PTHR47151:SF2">
    <property type="entry name" value="AMINO ACID BINDING PROTEIN"/>
    <property type="match status" value="1"/>
</dbReference>
<evidence type="ECO:0000256" key="1">
    <source>
        <dbReference type="ARBA" id="ARBA00010062"/>
    </source>
</evidence>
<reference evidence="7 8" key="1">
    <citation type="submission" date="2016-10" db="EMBL/GenBank/DDBJ databases">
        <authorList>
            <person name="de Groot N.N."/>
        </authorList>
    </citation>
    <scope>NUCLEOTIDE SEQUENCE [LARGE SCALE GENOMIC DNA]</scope>
    <source>
        <strain evidence="7 8">DSM 1736</strain>
    </source>
</reference>
<accession>A0A1G9M936</accession>
<dbReference type="PRINTS" id="PR00337">
    <property type="entry name" value="LEUILEVALBP"/>
</dbReference>
<dbReference type="InterPro" id="IPR000709">
    <property type="entry name" value="Leu_Ile_Val-bd"/>
</dbReference>
<keyword evidence="3 5" id="KW-0732">Signal</keyword>
<evidence type="ECO:0000256" key="2">
    <source>
        <dbReference type="ARBA" id="ARBA00022448"/>
    </source>
</evidence>
<feature type="domain" description="Leucine-binding protein" evidence="6">
    <location>
        <begin position="37"/>
        <end position="382"/>
    </location>
</feature>
<dbReference type="OrthoDB" id="9783240at2"/>
<feature type="signal peptide" evidence="5">
    <location>
        <begin position="1"/>
        <end position="23"/>
    </location>
</feature>
<evidence type="ECO:0000313" key="8">
    <source>
        <dbReference type="Proteomes" id="UP000214880"/>
    </source>
</evidence>
<comment type="similarity">
    <text evidence="1">Belongs to the leucine-binding protein family.</text>
</comment>
<dbReference type="EMBL" id="FNHB01000001">
    <property type="protein sequence ID" value="SDL70739.1"/>
    <property type="molecule type" value="Genomic_DNA"/>
</dbReference>
<keyword evidence="4" id="KW-0029">Amino-acid transport</keyword>
<keyword evidence="8" id="KW-1185">Reference proteome</keyword>
<dbReference type="InterPro" id="IPR028081">
    <property type="entry name" value="Leu-bd"/>
</dbReference>
<gene>
    <name evidence="7" type="ORF">SAMN04488502_101616</name>
</gene>
<dbReference type="AlphaFoldDB" id="A0A1G9M936"/>
<feature type="chain" id="PRO_5038368171" evidence="5">
    <location>
        <begin position="24"/>
        <end position="392"/>
    </location>
</feature>
<keyword evidence="2" id="KW-0813">Transport</keyword>
<dbReference type="PROSITE" id="PS51257">
    <property type="entry name" value="PROKAR_LIPOPROTEIN"/>
    <property type="match status" value="1"/>
</dbReference>
<evidence type="ECO:0000259" key="6">
    <source>
        <dbReference type="Pfam" id="PF13458"/>
    </source>
</evidence>
<name>A0A1G9M936_9FIRM</name>
<dbReference type="GO" id="GO:0006865">
    <property type="term" value="P:amino acid transport"/>
    <property type="evidence" value="ECO:0007669"/>
    <property type="project" value="UniProtKB-KW"/>
</dbReference>
<dbReference type="CDD" id="cd06347">
    <property type="entry name" value="PBP1_ABC_LivK_ligand_binding-like"/>
    <property type="match status" value="1"/>
</dbReference>
<dbReference type="RefSeq" id="WP_092068140.1">
    <property type="nucleotide sequence ID" value="NZ_FNHB01000001.1"/>
</dbReference>
<dbReference type="Gene3D" id="3.40.50.2300">
    <property type="match status" value="2"/>
</dbReference>
<proteinExistence type="inferred from homology"/>
<evidence type="ECO:0000256" key="3">
    <source>
        <dbReference type="ARBA" id="ARBA00022729"/>
    </source>
</evidence>
<evidence type="ECO:0000256" key="4">
    <source>
        <dbReference type="ARBA" id="ARBA00022970"/>
    </source>
</evidence>
<dbReference type="PANTHER" id="PTHR47151">
    <property type="entry name" value="LEU/ILE/VAL-BINDING ABC TRANSPORTER SUBUNIT"/>
    <property type="match status" value="1"/>
</dbReference>
<dbReference type="SUPFAM" id="SSF53822">
    <property type="entry name" value="Periplasmic binding protein-like I"/>
    <property type="match status" value="1"/>
</dbReference>
<dbReference type="InterPro" id="IPR028082">
    <property type="entry name" value="Peripla_BP_I"/>
</dbReference>
<dbReference type="Proteomes" id="UP000214880">
    <property type="component" value="Unassembled WGS sequence"/>
</dbReference>
<sequence>MKQKRIKLFSLLAGFSLIAGLVAGCGSSSSSSSSDAIKIGVVYELTGNTASFGTAAANGTKLALKEINAKGGVLGKQIQPVVVDNKGEPSESTNAVTKVITQDKVSAIVGFTVSSCGIAGSTVADVNKIPLVAAATTNPKVTLDEASGKAKEYVFRACFIDPFQGTVASNFAMNSLKLTKAVVLIDNSSDYSKGLAQFFKDGYTKQGGQILAEEAYLQKDQDFKAILTKIKALNPELIYLPGYYEEVGKIIKQAREMGITAAFLGGDGWDSPKLVEIGGAQALNNAYHVNFYSIEDANPTSKAFVEAYQKEYGQAPDAMAAMGYDAAYLLVDAIQRANSLEAAKIQAALASTQTFKSLSGDMSLNASHDAIRSAVIMELKDGKQIYRETVKP</sequence>
<dbReference type="Pfam" id="PF13458">
    <property type="entry name" value="Peripla_BP_6"/>
    <property type="match status" value="1"/>
</dbReference>